<dbReference type="RefSeq" id="WP_138079412.1">
    <property type="nucleotide sequence ID" value="NZ_VAJM01000008.1"/>
</dbReference>
<dbReference type="PANTHER" id="PTHR43355:SF2">
    <property type="entry name" value="FLAVIN REDUCTASE (NADPH)"/>
    <property type="match status" value="1"/>
</dbReference>
<accession>A0A5R8WNB0</accession>
<gene>
    <name evidence="2" type="ORF">FDY95_16430</name>
</gene>
<dbReference type="OrthoDB" id="9790734at2"/>
<dbReference type="SUPFAM" id="SSF51735">
    <property type="entry name" value="NAD(P)-binding Rossmann-fold domains"/>
    <property type="match status" value="1"/>
</dbReference>
<evidence type="ECO:0000259" key="1">
    <source>
        <dbReference type="Pfam" id="PF13460"/>
    </source>
</evidence>
<dbReference type="GO" id="GO:0004074">
    <property type="term" value="F:biliverdin reductase [NAD(P)H] activity"/>
    <property type="evidence" value="ECO:0007669"/>
    <property type="project" value="TreeGrafter"/>
</dbReference>
<dbReference type="PANTHER" id="PTHR43355">
    <property type="entry name" value="FLAVIN REDUCTASE (NADPH)"/>
    <property type="match status" value="1"/>
</dbReference>
<feature type="domain" description="NAD(P)-binding" evidence="1">
    <location>
        <begin position="7"/>
        <end position="196"/>
    </location>
</feature>
<evidence type="ECO:0000313" key="2">
    <source>
        <dbReference type="EMBL" id="TLM91179.1"/>
    </source>
</evidence>
<dbReference type="Pfam" id="PF13460">
    <property type="entry name" value="NAD_binding_10"/>
    <property type="match status" value="1"/>
</dbReference>
<keyword evidence="3" id="KW-1185">Reference proteome</keyword>
<dbReference type="Proteomes" id="UP000305517">
    <property type="component" value="Unassembled WGS sequence"/>
</dbReference>
<dbReference type="AlphaFoldDB" id="A0A5R8WNB0"/>
<protein>
    <submittedName>
        <fullName evidence="2">SDR family oxidoreductase</fullName>
    </submittedName>
</protein>
<comment type="caution">
    <text evidence="2">The sequence shown here is derived from an EMBL/GenBank/DDBJ whole genome shotgun (WGS) entry which is preliminary data.</text>
</comment>
<name>A0A5R8WNB0_9BACT</name>
<dbReference type="CDD" id="cd05244">
    <property type="entry name" value="BVR-B_like_SDR_a"/>
    <property type="match status" value="1"/>
</dbReference>
<dbReference type="InterPro" id="IPR036291">
    <property type="entry name" value="NAD(P)-bd_dom_sf"/>
</dbReference>
<dbReference type="InterPro" id="IPR016040">
    <property type="entry name" value="NAD(P)-bd_dom"/>
</dbReference>
<reference evidence="2 3" key="1">
    <citation type="submission" date="2019-05" db="EMBL/GenBank/DDBJ databases">
        <title>Hymenobacter edaphi sp. nov., isolated from abandoned arsenic-contaminated farmland soil.</title>
        <authorList>
            <person name="Nie L."/>
        </authorList>
    </citation>
    <scope>NUCLEOTIDE SEQUENCE [LARGE SCALE GENOMIC DNA]</scope>
    <source>
        <strain evidence="2 3">1-3-3-8</strain>
    </source>
</reference>
<dbReference type="Gene3D" id="3.40.50.720">
    <property type="entry name" value="NAD(P)-binding Rossmann-like Domain"/>
    <property type="match status" value="1"/>
</dbReference>
<sequence>MNLLVFGATGGTGRQLVAQALEQGHHVTAFVRDPARLALQHPGLRLVQGDVQDARAVRQAVPGHDAILSTLGAPAGRKDAVRSEGTRHILQAMEQAGVRRFICLTTLGMGDSRPALPWLYRYLLVPLLLRYAFADSERQEALIRQSAVDWTIARPGTLTDGPRTGRYHHGFAPTAQLPMRIARADVADFMLGQLTDATYLRQAASLSY</sequence>
<proteinExistence type="predicted"/>
<dbReference type="GO" id="GO:0042602">
    <property type="term" value="F:riboflavin reductase (NADPH) activity"/>
    <property type="evidence" value="ECO:0007669"/>
    <property type="project" value="TreeGrafter"/>
</dbReference>
<dbReference type="EMBL" id="VAJM01000008">
    <property type="protein sequence ID" value="TLM91179.1"/>
    <property type="molecule type" value="Genomic_DNA"/>
</dbReference>
<dbReference type="InterPro" id="IPR051606">
    <property type="entry name" value="Polyketide_Oxido-like"/>
</dbReference>
<evidence type="ECO:0000313" key="3">
    <source>
        <dbReference type="Proteomes" id="UP000305517"/>
    </source>
</evidence>
<organism evidence="2 3">
    <name type="scientific">Hymenobacter jeollabukensis</name>
    <dbReference type="NCBI Taxonomy" id="2025313"/>
    <lineage>
        <taxon>Bacteria</taxon>
        <taxon>Pseudomonadati</taxon>
        <taxon>Bacteroidota</taxon>
        <taxon>Cytophagia</taxon>
        <taxon>Cytophagales</taxon>
        <taxon>Hymenobacteraceae</taxon>
        <taxon>Hymenobacter</taxon>
    </lineage>
</organism>